<dbReference type="PROSITE" id="PS00463">
    <property type="entry name" value="ZN2_CY6_FUNGAL_1"/>
    <property type="match status" value="1"/>
</dbReference>
<dbReference type="InterPro" id="IPR001138">
    <property type="entry name" value="Zn2Cys6_DnaBD"/>
</dbReference>
<evidence type="ECO:0000313" key="3">
    <source>
        <dbReference type="EMBL" id="KAK5994743.1"/>
    </source>
</evidence>
<dbReference type="Proteomes" id="UP001338125">
    <property type="component" value="Unassembled WGS sequence"/>
</dbReference>
<dbReference type="Gene3D" id="4.10.240.10">
    <property type="entry name" value="Zn(2)-C6 fungal-type DNA-binding domain"/>
    <property type="match status" value="1"/>
</dbReference>
<protein>
    <submittedName>
        <fullName evidence="3">Transcription activator AMTR1-like protein</fullName>
    </submittedName>
</protein>
<dbReference type="CDD" id="cd00067">
    <property type="entry name" value="GAL4"/>
    <property type="match status" value="1"/>
</dbReference>
<name>A0ABR0SRJ6_9HYPO</name>
<dbReference type="Pfam" id="PF00172">
    <property type="entry name" value="Zn_clus"/>
    <property type="match status" value="1"/>
</dbReference>
<dbReference type="EMBL" id="JAVFKD010000004">
    <property type="protein sequence ID" value="KAK5994743.1"/>
    <property type="molecule type" value="Genomic_DNA"/>
</dbReference>
<feature type="domain" description="Zn(2)-C6 fungal-type" evidence="2">
    <location>
        <begin position="7"/>
        <end position="35"/>
    </location>
</feature>
<evidence type="ECO:0000256" key="1">
    <source>
        <dbReference type="ARBA" id="ARBA00023242"/>
    </source>
</evidence>
<keyword evidence="1" id="KW-0539">Nucleus</keyword>
<dbReference type="InterPro" id="IPR036864">
    <property type="entry name" value="Zn2-C6_fun-type_DNA-bd_sf"/>
</dbReference>
<accession>A0ABR0SRJ6</accession>
<evidence type="ECO:0000313" key="4">
    <source>
        <dbReference type="Proteomes" id="UP001338125"/>
    </source>
</evidence>
<comment type="caution">
    <text evidence="3">The sequence shown here is derived from an EMBL/GenBank/DDBJ whole genome shotgun (WGS) entry which is preliminary data.</text>
</comment>
<sequence length="699" mass="77815">MEISTVPCTRCRKRRVKCDKRLPGCERCEKSSQPCPGYNRLRGFLDQGETLRRKLSPSNSHKASTIQSRADGIQSIVDSGGSSQLIVTNLSVEDLGASTNSSASHVPSSDSHIDVPISERMAATNMSDSEFQSLFFDIDPDLYYSDANNCCGFIPGLPTTQSVDFDQPAALDSSSVSEFDRFSMADFSFSMTNLESDESVRALDVPNNETDRETAYLVRYFAERISPCLDVFDVERYFGHVVPTRAIRSALLKNSLAAIAAKSFGKTKRESPAGFLAQTASWSMLEQHCGEARIDWFYKAASFYSKAIGQMMNALQILQGKSTPSSVSNSPAATHLNLHLTTSPSSLRQSHLESRGSEGWAVDDVLAAISVFLLYESLDNRQNEIYRHMSGAQYLLNENLGELRNTVDASVRASNAKRAWQASFWSLACIDWISSYTYENPPRLDPYDSQLWKTAGLPLCVIGGKVKPESLRCVNTPHPQPQVTETIACRTLVWIVLKALIYVTAEKSRSPSIHTPSELSGSESQLPYRPEDWHEIKQYLEDWTAILPDTFEPCLKLGHMKIQAGVQPTAIPDPNPELFYANSLCATSAVLYHFVQLLLLLHKPLGYNNPSELHADFISKRLGAYRQLPALIDRHANQICAISLARPNDPSRFHMVQPLYLAGLCFESSEQKSTLHRILQDIKQETGLSLQSEWDTNIG</sequence>
<dbReference type="PROSITE" id="PS50048">
    <property type="entry name" value="ZN2_CY6_FUNGAL_2"/>
    <property type="match status" value="1"/>
</dbReference>
<dbReference type="PANTHER" id="PTHR37534:SF9">
    <property type="entry name" value="ZN(II)2CYS6 TRANSCRIPTION FACTOR (EUROFUNG)"/>
    <property type="match status" value="1"/>
</dbReference>
<organism evidence="3 4">
    <name type="scientific">Cladobotryum mycophilum</name>
    <dbReference type="NCBI Taxonomy" id="491253"/>
    <lineage>
        <taxon>Eukaryota</taxon>
        <taxon>Fungi</taxon>
        <taxon>Dikarya</taxon>
        <taxon>Ascomycota</taxon>
        <taxon>Pezizomycotina</taxon>
        <taxon>Sordariomycetes</taxon>
        <taxon>Hypocreomycetidae</taxon>
        <taxon>Hypocreales</taxon>
        <taxon>Hypocreaceae</taxon>
        <taxon>Cladobotryum</taxon>
    </lineage>
</organism>
<proteinExistence type="predicted"/>
<dbReference type="SUPFAM" id="SSF57701">
    <property type="entry name" value="Zn2/Cys6 DNA-binding domain"/>
    <property type="match status" value="1"/>
</dbReference>
<dbReference type="PANTHER" id="PTHR37534">
    <property type="entry name" value="TRANSCRIPTIONAL ACTIVATOR PROTEIN UGA3"/>
    <property type="match status" value="1"/>
</dbReference>
<reference evidence="3 4" key="1">
    <citation type="submission" date="2024-01" db="EMBL/GenBank/DDBJ databases">
        <title>Complete genome of Cladobotryum mycophilum ATHUM6906.</title>
        <authorList>
            <person name="Christinaki A.C."/>
            <person name="Myridakis A.I."/>
            <person name="Kouvelis V.N."/>
        </authorList>
    </citation>
    <scope>NUCLEOTIDE SEQUENCE [LARGE SCALE GENOMIC DNA]</scope>
    <source>
        <strain evidence="3 4">ATHUM6906</strain>
    </source>
</reference>
<evidence type="ECO:0000259" key="2">
    <source>
        <dbReference type="PROSITE" id="PS50048"/>
    </source>
</evidence>
<gene>
    <name evidence="3" type="ORF">PT974_03126</name>
</gene>
<dbReference type="SMART" id="SM00066">
    <property type="entry name" value="GAL4"/>
    <property type="match status" value="1"/>
</dbReference>
<keyword evidence="4" id="KW-1185">Reference proteome</keyword>